<name>A0AB33BIB2_MICA7</name>
<dbReference type="Proteomes" id="UP000192439">
    <property type="component" value="Chromosome"/>
</dbReference>
<dbReference type="AlphaFoldDB" id="A0AB33BIB2"/>
<keyword evidence="2" id="KW-1185">Reference proteome</keyword>
<evidence type="ECO:0000313" key="1">
    <source>
        <dbReference type="EMBL" id="ARI80442.1"/>
    </source>
</evidence>
<accession>A0AB33BIB2</accession>
<gene>
    <name evidence="1" type="ORF">BH695_1161</name>
</gene>
<sequence length="39" mass="4363">MNQNQSENWGGNRELDYDRFYNACDPLKPGGDSVVVMAA</sequence>
<organism evidence="1 2">
    <name type="scientific">Microcystis aeruginosa PCC 7806SL</name>
    <dbReference type="NCBI Taxonomy" id="1903187"/>
    <lineage>
        <taxon>Bacteria</taxon>
        <taxon>Bacillati</taxon>
        <taxon>Cyanobacteriota</taxon>
        <taxon>Cyanophyceae</taxon>
        <taxon>Oscillatoriophycideae</taxon>
        <taxon>Chroococcales</taxon>
        <taxon>Microcystaceae</taxon>
        <taxon>Microcystis</taxon>
    </lineage>
</organism>
<protein>
    <submittedName>
        <fullName evidence="1">Uncharacterized protein</fullName>
    </submittedName>
</protein>
<proteinExistence type="predicted"/>
<dbReference type="EMBL" id="CP020771">
    <property type="protein sequence ID" value="ARI80442.1"/>
    <property type="molecule type" value="Genomic_DNA"/>
</dbReference>
<evidence type="ECO:0000313" key="2">
    <source>
        <dbReference type="Proteomes" id="UP000192439"/>
    </source>
</evidence>
<reference evidence="1 2" key="1">
    <citation type="journal article" date="2018" name="Harmful Algae">
        <title>The highly heterogeneous methylated genomes and diverse restriction-modification systems of bloom-forming Microcystis.</title>
        <authorList>
            <person name="Zhao L."/>
            <person name="Song Y."/>
            <person name="Li L."/>
            <person name="Gan N."/>
            <person name="Brand J.J."/>
            <person name="Song L."/>
        </authorList>
    </citation>
    <scope>NUCLEOTIDE SEQUENCE [LARGE SCALE GENOMIC DNA]</scope>
    <source>
        <strain evidence="1 2">PCC 7806SL</strain>
    </source>
</reference>